<dbReference type="GO" id="GO:0016020">
    <property type="term" value="C:membrane"/>
    <property type="evidence" value="ECO:0007669"/>
    <property type="project" value="UniProtKB-SubCell"/>
</dbReference>
<evidence type="ECO:0000256" key="4">
    <source>
        <dbReference type="ARBA" id="ARBA00023136"/>
    </source>
</evidence>
<dbReference type="GeneID" id="105893869"/>
<dbReference type="CDD" id="cd00033">
    <property type="entry name" value="CCP"/>
    <property type="match status" value="1"/>
</dbReference>
<dbReference type="Pfam" id="PF23263">
    <property type="entry name" value="C8-3_MUC4"/>
    <property type="match status" value="1"/>
</dbReference>
<evidence type="ECO:0000259" key="11">
    <source>
        <dbReference type="PROSITE" id="PS50923"/>
    </source>
</evidence>
<comment type="subcellular location">
    <subcellularLocation>
        <location evidence="1">Membrane</location>
    </subcellularLocation>
</comment>
<dbReference type="Gene3D" id="2.10.70.10">
    <property type="entry name" value="Complement Module, domain 1"/>
    <property type="match status" value="1"/>
</dbReference>
<dbReference type="SMART" id="SM00723">
    <property type="entry name" value="AMOP"/>
    <property type="match status" value="1"/>
</dbReference>
<evidence type="ECO:0000256" key="3">
    <source>
        <dbReference type="ARBA" id="ARBA00022989"/>
    </source>
</evidence>
<evidence type="ECO:0000256" key="8">
    <source>
        <dbReference type="SAM" id="Phobius"/>
    </source>
</evidence>
<keyword evidence="9" id="KW-0732">Signal</keyword>
<dbReference type="InterPro" id="IPR005533">
    <property type="entry name" value="AMOP_dom"/>
</dbReference>
<dbReference type="KEGG" id="char:105893869"/>
<dbReference type="RefSeq" id="XP_012675790.2">
    <property type="nucleotide sequence ID" value="XM_012820336.3"/>
</dbReference>
<proteinExistence type="predicted"/>
<organism evidence="14 15">
    <name type="scientific">Clupea harengus</name>
    <name type="common">Atlantic herring</name>
    <dbReference type="NCBI Taxonomy" id="7950"/>
    <lineage>
        <taxon>Eukaryota</taxon>
        <taxon>Metazoa</taxon>
        <taxon>Chordata</taxon>
        <taxon>Craniata</taxon>
        <taxon>Vertebrata</taxon>
        <taxon>Euteleostomi</taxon>
        <taxon>Actinopterygii</taxon>
        <taxon>Neopterygii</taxon>
        <taxon>Teleostei</taxon>
        <taxon>Clupei</taxon>
        <taxon>Clupeiformes</taxon>
        <taxon>Clupeoidei</taxon>
        <taxon>Clupeidae</taxon>
        <taxon>Clupea</taxon>
    </lineage>
</organism>
<comment type="caution">
    <text evidence="6">Lacks conserved residue(s) required for the propagation of feature annotation.</text>
</comment>
<feature type="domain" description="AMOP" evidence="10">
    <location>
        <begin position="280"/>
        <end position="428"/>
    </location>
</feature>
<dbReference type="SMART" id="SM00032">
    <property type="entry name" value="CCP"/>
    <property type="match status" value="1"/>
</dbReference>
<dbReference type="PROSITE" id="PS50958">
    <property type="entry name" value="SMB_2"/>
    <property type="match status" value="1"/>
</dbReference>
<dbReference type="PROSITE" id="PS51257">
    <property type="entry name" value="PROKAR_LIPOPROTEIN"/>
    <property type="match status" value="1"/>
</dbReference>
<feature type="domain" description="SMB" evidence="12">
    <location>
        <begin position="26"/>
        <end position="65"/>
    </location>
</feature>
<dbReference type="PANTHER" id="PTHR13802:SF63">
    <property type="entry name" value="SUSHI DOMAIN-CONTAINING PROTEIN 2"/>
    <property type="match status" value="1"/>
</dbReference>
<dbReference type="CTD" id="56241"/>
<dbReference type="InterPro" id="IPR056619">
    <property type="entry name" value="C8-3_MUC4"/>
</dbReference>
<sequence length="825" mass="91205">MSNDFRRIVLFFSLTLNVVLLISTATAQSCEGKCGEKLDTCSCQSTCGSLGTCCADVKQFCLDISPHSGSMLGGTDFILLNRVFHQSDTILCRFKASAETKGHVDAGGVGHCISPLLYETGWIPFEVLINGVTKGWGTWLSVHHSKLAPRFKITLVNATQWQYYGTPNTGGTLHMTWNSSLIYTDKVNVELWGYNETGEQYSESWTAEWQYLYSVRKAVPNTGAFSFVPNPAADPYWRWEMGSMRVSPSSDTDGRRDVNALWSGAHALAWHLEQAFRGDSARWATAKCLAWDATEERLPDFLSEVPDCPCTLVQARADTGRFHTDYGCDMEKGSKCTYHPGSVHCVRAIQASPKYGAGQQCCYDSTGAQVLTGDSTGGSTPDRGHDWGSPPYEKPPRIPGLSHWKYDVLSFYYCCLWSDNCQYYFKHRPSSDCRTYTPPQAGTVLGDPHFITFDGSAYTFNGRGEYYLLSSPDKGLFVQGRTEAVKLENGNLARATRLSSVAMRENSSDVIEVRLTARPNTLEVLRNQEVLSFAEQSWMDLQGVFVFSATAENVSVMFPSGAGVEVRAREATMTATVLLPLEFTNHTQGLLGRMNDDPEDDLISSDGQSFDASQSRPEDLFRFGSTWAISNETSLFTYDSPYLQDAYLSSPKHDPGFVPAFSLPETPGDPLLSDMLKMCFGNGVSFCKYDTLVTRSLRMGNATMRAFQSHAALTKDLTAVVSCGFLPAPARGEKEGWVYLDGAELTFSCPRGQVLFGSQQRTCQESGQWSGTATHCVSDNMQAIILGSVGAMTALVTLLAAITFYNRRLKREREEKRNETVTFTL</sequence>
<accession>A0A6P3VM39</accession>
<dbReference type="InterPro" id="IPR036024">
    <property type="entry name" value="Somatomedin_B-like_dom_sf"/>
</dbReference>
<name>A0A6P3VM39_CLUHA</name>
<evidence type="ECO:0000256" key="7">
    <source>
        <dbReference type="SAM" id="MobiDB-lite"/>
    </source>
</evidence>
<dbReference type="InterPro" id="IPR001212">
    <property type="entry name" value="Somatomedin_B_dom"/>
</dbReference>
<feature type="region of interest" description="Disordered" evidence="7">
    <location>
        <begin position="373"/>
        <end position="392"/>
    </location>
</feature>
<evidence type="ECO:0000259" key="12">
    <source>
        <dbReference type="PROSITE" id="PS50958"/>
    </source>
</evidence>
<evidence type="ECO:0000259" key="13">
    <source>
        <dbReference type="PROSITE" id="PS51233"/>
    </source>
</evidence>
<feature type="chain" id="PRO_5028219214" evidence="9">
    <location>
        <begin position="28"/>
        <end position="825"/>
    </location>
</feature>
<feature type="disulfide bond" evidence="6">
    <location>
        <begin position="749"/>
        <end position="776"/>
    </location>
</feature>
<dbReference type="InterPro" id="IPR035976">
    <property type="entry name" value="Sushi/SCR/CCP_sf"/>
</dbReference>
<keyword evidence="5 6" id="KW-1015">Disulfide bond</keyword>
<keyword evidence="4 8" id="KW-0472">Membrane</keyword>
<dbReference type="Pfam" id="PF00084">
    <property type="entry name" value="Sushi"/>
    <property type="match status" value="1"/>
</dbReference>
<dbReference type="PROSITE" id="PS50856">
    <property type="entry name" value="AMOP"/>
    <property type="match status" value="1"/>
</dbReference>
<dbReference type="InterPro" id="IPR051495">
    <property type="entry name" value="Epithelial_Barrier/Signaling"/>
</dbReference>
<evidence type="ECO:0000259" key="10">
    <source>
        <dbReference type="PROSITE" id="PS50856"/>
    </source>
</evidence>
<reference evidence="15" key="1">
    <citation type="submission" date="2025-08" db="UniProtKB">
        <authorList>
            <consortium name="RefSeq"/>
        </authorList>
    </citation>
    <scope>IDENTIFICATION</scope>
</reference>
<keyword evidence="3 8" id="KW-1133">Transmembrane helix</keyword>
<evidence type="ECO:0000256" key="5">
    <source>
        <dbReference type="ARBA" id="ARBA00023157"/>
    </source>
</evidence>
<dbReference type="PROSITE" id="PS50923">
    <property type="entry name" value="SUSHI"/>
    <property type="match status" value="1"/>
</dbReference>
<dbReference type="Pfam" id="PF03782">
    <property type="entry name" value="AMOP"/>
    <property type="match status" value="1"/>
</dbReference>
<dbReference type="InterPro" id="IPR001846">
    <property type="entry name" value="VWF_type-D"/>
</dbReference>
<dbReference type="Gene3D" id="4.10.410.20">
    <property type="match status" value="1"/>
</dbReference>
<feature type="signal peptide" evidence="9">
    <location>
        <begin position="1"/>
        <end position="27"/>
    </location>
</feature>
<protein>
    <submittedName>
        <fullName evidence="15">Sushi domain-containing protein 2</fullName>
    </submittedName>
</protein>
<dbReference type="AlphaFoldDB" id="A0A6P3VM39"/>
<feature type="domain" description="Sushi" evidence="11">
    <location>
        <begin position="721"/>
        <end position="778"/>
    </location>
</feature>
<feature type="domain" description="VWFD" evidence="13">
    <location>
        <begin position="440"/>
        <end position="635"/>
    </location>
</feature>
<evidence type="ECO:0000256" key="9">
    <source>
        <dbReference type="SAM" id="SignalP"/>
    </source>
</evidence>
<keyword evidence="14" id="KW-1185">Reference proteome</keyword>
<evidence type="ECO:0000313" key="14">
    <source>
        <dbReference type="Proteomes" id="UP000515152"/>
    </source>
</evidence>
<feature type="transmembrane region" description="Helical" evidence="8">
    <location>
        <begin position="783"/>
        <end position="805"/>
    </location>
</feature>
<dbReference type="PANTHER" id="PTHR13802">
    <property type="entry name" value="MUCIN 4-RELATED"/>
    <property type="match status" value="1"/>
</dbReference>
<keyword evidence="2 8" id="KW-0812">Transmembrane</keyword>
<dbReference type="InterPro" id="IPR000436">
    <property type="entry name" value="Sushi_SCR_CCP_dom"/>
</dbReference>
<evidence type="ECO:0000256" key="2">
    <source>
        <dbReference type="ARBA" id="ARBA00022692"/>
    </source>
</evidence>
<evidence type="ECO:0000256" key="6">
    <source>
        <dbReference type="PROSITE-ProRule" id="PRU00302"/>
    </source>
</evidence>
<dbReference type="SUPFAM" id="SSF90188">
    <property type="entry name" value="Somatomedin B domain"/>
    <property type="match status" value="1"/>
</dbReference>
<dbReference type="PROSITE" id="PS51233">
    <property type="entry name" value="VWFD"/>
    <property type="match status" value="1"/>
</dbReference>
<evidence type="ECO:0000256" key="1">
    <source>
        <dbReference type="ARBA" id="ARBA00004370"/>
    </source>
</evidence>
<dbReference type="SUPFAM" id="SSF57535">
    <property type="entry name" value="Complement control module/SCR domain"/>
    <property type="match status" value="1"/>
</dbReference>
<keyword evidence="6" id="KW-0768">Sushi</keyword>
<evidence type="ECO:0000313" key="15">
    <source>
        <dbReference type="RefSeq" id="XP_012675790.2"/>
    </source>
</evidence>
<gene>
    <name evidence="15" type="primary">susd2</name>
</gene>
<dbReference type="OrthoDB" id="6051552at2759"/>
<dbReference type="SMART" id="SM00216">
    <property type="entry name" value="VWD"/>
    <property type="match status" value="1"/>
</dbReference>
<dbReference type="Pfam" id="PF00094">
    <property type="entry name" value="VWD"/>
    <property type="match status" value="1"/>
</dbReference>
<dbReference type="Proteomes" id="UP000515152">
    <property type="component" value="Chromosome 7"/>
</dbReference>